<protein>
    <submittedName>
        <fullName evidence="11">Mitochondrial oxoglutarate transporter</fullName>
    </submittedName>
</protein>
<keyword evidence="12" id="KW-1185">Reference proteome</keyword>
<reference evidence="11 12" key="1">
    <citation type="submission" date="2024-03" db="EMBL/GenBank/DDBJ databases">
        <title>Aureococcus anophagefferens CCMP1851 and Kratosvirus quantuckense: Draft genome of a second virus-susceptible host strain in the model system.</title>
        <authorList>
            <person name="Chase E."/>
            <person name="Truchon A.R."/>
            <person name="Schepens W."/>
            <person name="Wilhelm S.W."/>
        </authorList>
    </citation>
    <scope>NUCLEOTIDE SEQUENCE [LARGE SCALE GENOMIC DNA]</scope>
    <source>
        <strain evidence="11 12">CCMP1851</strain>
    </source>
</reference>
<dbReference type="InterPro" id="IPR050391">
    <property type="entry name" value="Mito_Metabolite_Transporter"/>
</dbReference>
<evidence type="ECO:0000256" key="7">
    <source>
        <dbReference type="ARBA" id="ARBA00023136"/>
    </source>
</evidence>
<dbReference type="InterPro" id="IPR023395">
    <property type="entry name" value="MCP_dom_sf"/>
</dbReference>
<dbReference type="EMBL" id="JBBJCI010000228">
    <property type="protein sequence ID" value="KAK7238725.1"/>
    <property type="molecule type" value="Genomic_DNA"/>
</dbReference>
<dbReference type="InterPro" id="IPR018108">
    <property type="entry name" value="MCP_transmembrane"/>
</dbReference>
<organism evidence="11 12">
    <name type="scientific">Aureococcus anophagefferens</name>
    <name type="common">Harmful bloom alga</name>
    <dbReference type="NCBI Taxonomy" id="44056"/>
    <lineage>
        <taxon>Eukaryota</taxon>
        <taxon>Sar</taxon>
        <taxon>Stramenopiles</taxon>
        <taxon>Ochrophyta</taxon>
        <taxon>Pelagophyceae</taxon>
        <taxon>Pelagomonadales</taxon>
        <taxon>Pelagomonadaceae</taxon>
        <taxon>Aureococcus</taxon>
    </lineage>
</organism>
<dbReference type="Proteomes" id="UP001363151">
    <property type="component" value="Unassembled WGS sequence"/>
</dbReference>
<keyword evidence="6" id="KW-1133">Transmembrane helix</keyword>
<dbReference type="SUPFAM" id="SSF103506">
    <property type="entry name" value="Mitochondrial carrier"/>
    <property type="match status" value="1"/>
</dbReference>
<accession>A0ABR1FUB0</accession>
<dbReference type="PROSITE" id="PS50920">
    <property type="entry name" value="SOLCAR"/>
    <property type="match status" value="1"/>
</dbReference>
<keyword evidence="3 9" id="KW-0813">Transport</keyword>
<feature type="compositionally biased region" description="Basic and acidic residues" evidence="10">
    <location>
        <begin position="315"/>
        <end position="328"/>
    </location>
</feature>
<feature type="compositionally biased region" description="Basic residues" evidence="10">
    <location>
        <begin position="195"/>
        <end position="207"/>
    </location>
</feature>
<keyword evidence="7 8" id="KW-0472">Membrane</keyword>
<feature type="region of interest" description="Disordered" evidence="10">
    <location>
        <begin position="176"/>
        <end position="399"/>
    </location>
</feature>
<dbReference type="PANTHER" id="PTHR45618">
    <property type="entry name" value="MITOCHONDRIAL DICARBOXYLATE CARRIER-RELATED"/>
    <property type="match status" value="1"/>
</dbReference>
<evidence type="ECO:0000313" key="11">
    <source>
        <dbReference type="EMBL" id="KAK7238725.1"/>
    </source>
</evidence>
<evidence type="ECO:0000256" key="4">
    <source>
        <dbReference type="ARBA" id="ARBA00022692"/>
    </source>
</evidence>
<comment type="subcellular location">
    <subcellularLocation>
        <location evidence="1">Membrane</location>
        <topology evidence="1">Multi-pass membrane protein</topology>
    </subcellularLocation>
</comment>
<feature type="compositionally biased region" description="Low complexity" evidence="10">
    <location>
        <begin position="381"/>
        <end position="399"/>
    </location>
</feature>
<comment type="caution">
    <text evidence="11">The sequence shown here is derived from an EMBL/GenBank/DDBJ whole genome shotgun (WGS) entry which is preliminary data.</text>
</comment>
<evidence type="ECO:0000313" key="12">
    <source>
        <dbReference type="Proteomes" id="UP001363151"/>
    </source>
</evidence>
<evidence type="ECO:0000256" key="5">
    <source>
        <dbReference type="ARBA" id="ARBA00022737"/>
    </source>
</evidence>
<evidence type="ECO:0000256" key="9">
    <source>
        <dbReference type="RuleBase" id="RU000488"/>
    </source>
</evidence>
<feature type="compositionally biased region" description="Low complexity" evidence="10">
    <location>
        <begin position="357"/>
        <end position="369"/>
    </location>
</feature>
<evidence type="ECO:0000256" key="1">
    <source>
        <dbReference type="ARBA" id="ARBA00004141"/>
    </source>
</evidence>
<sequence length="399" mass="43392">MASTEGTSFGAEAKSLMESQGVAGFYRGIDANISRAMVLNGTKMACYDERTAPGRAARALRARRPLRRRCKQAVVKAGTFGGPKDILVQAVSAFGAGFFMTCAAPLDPNPSPRPSRRELAPSAPFDMVRTKLMNQPPDKIEFTGFVDCFVKVVKKDGPGGLYRGFFPIWARFAPTTTPSSSSSSAARPSAWTSRAPRRRTRAARRAWARQTTWPASPRRSRRPRRSVAPVARGAVEQDAVRREDRRGAVEPGGRVEREEAAPGLRRGADEVAVRDDEEPAVGRRERSDRRDLRRRVRRAFGRSVAAAGRQGHAVAEGRRDGGVVEGSRRPQAGASRRTATMSSPRSEDRGRRRRRGPLATGAGRLQAAPEGRRRDRREAQGRSASAAAAGRAPSARGVS</sequence>
<feature type="compositionally biased region" description="Low complexity" evidence="10">
    <location>
        <begin position="176"/>
        <end position="194"/>
    </location>
</feature>
<evidence type="ECO:0000256" key="6">
    <source>
        <dbReference type="ARBA" id="ARBA00022989"/>
    </source>
</evidence>
<feature type="compositionally biased region" description="Low complexity" evidence="10">
    <location>
        <begin position="208"/>
        <end position="217"/>
    </location>
</feature>
<dbReference type="Gene3D" id="1.50.40.10">
    <property type="entry name" value="Mitochondrial carrier domain"/>
    <property type="match status" value="1"/>
</dbReference>
<dbReference type="Pfam" id="PF00153">
    <property type="entry name" value="Mito_carr"/>
    <property type="match status" value="1"/>
</dbReference>
<keyword evidence="5" id="KW-0677">Repeat</keyword>
<feature type="repeat" description="Solcar" evidence="8">
    <location>
        <begin position="84"/>
        <end position="189"/>
    </location>
</feature>
<keyword evidence="4 8" id="KW-0812">Transmembrane</keyword>
<feature type="compositionally biased region" description="Basic and acidic residues" evidence="10">
    <location>
        <begin position="370"/>
        <end position="380"/>
    </location>
</feature>
<feature type="compositionally biased region" description="Basic and acidic residues" evidence="10">
    <location>
        <begin position="238"/>
        <end position="291"/>
    </location>
</feature>
<evidence type="ECO:0000256" key="2">
    <source>
        <dbReference type="ARBA" id="ARBA00006375"/>
    </source>
</evidence>
<evidence type="ECO:0000256" key="10">
    <source>
        <dbReference type="SAM" id="MobiDB-lite"/>
    </source>
</evidence>
<evidence type="ECO:0000256" key="3">
    <source>
        <dbReference type="ARBA" id="ARBA00022448"/>
    </source>
</evidence>
<comment type="similarity">
    <text evidence="2 9">Belongs to the mitochondrial carrier (TC 2.A.29) family.</text>
</comment>
<evidence type="ECO:0000256" key="8">
    <source>
        <dbReference type="PROSITE-ProRule" id="PRU00282"/>
    </source>
</evidence>
<proteinExistence type="inferred from homology"/>
<name>A0ABR1FUB0_AURAN</name>
<gene>
    <name evidence="11" type="ORF">SO694_00021436</name>
</gene>